<dbReference type="GO" id="GO:0005524">
    <property type="term" value="F:ATP binding"/>
    <property type="evidence" value="ECO:0007669"/>
    <property type="project" value="UniProtKB-UniRule"/>
</dbReference>
<evidence type="ECO:0000259" key="10">
    <source>
        <dbReference type="PROSITE" id="PS50263"/>
    </source>
</evidence>
<dbReference type="Gene3D" id="3.40.50.620">
    <property type="entry name" value="HUPs"/>
    <property type="match status" value="1"/>
</dbReference>
<evidence type="ECO:0000256" key="1">
    <source>
        <dbReference type="ARBA" id="ARBA00005188"/>
    </source>
</evidence>
<evidence type="ECO:0000256" key="2">
    <source>
        <dbReference type="ARBA" id="ARBA00007145"/>
    </source>
</evidence>
<dbReference type="GO" id="GO:0004359">
    <property type="term" value="F:glutaminase activity"/>
    <property type="evidence" value="ECO:0007669"/>
    <property type="project" value="InterPro"/>
</dbReference>
<organism evidence="11 12">
    <name type="scientific">Lachnoanaerobaculum gingivalis</name>
    <dbReference type="NCBI Taxonomy" id="2490855"/>
    <lineage>
        <taxon>Bacteria</taxon>
        <taxon>Bacillati</taxon>
        <taxon>Bacillota</taxon>
        <taxon>Clostridia</taxon>
        <taxon>Lachnospirales</taxon>
        <taxon>Lachnospiraceae</taxon>
        <taxon>Lachnoanaerobaculum</taxon>
    </lineage>
</organism>
<dbReference type="Pfam" id="PF00795">
    <property type="entry name" value="CN_hydrolase"/>
    <property type="match status" value="1"/>
</dbReference>
<gene>
    <name evidence="7" type="primary">nadE</name>
    <name evidence="11" type="ORF">EHV10_01235</name>
</gene>
<proteinExistence type="inferred from homology"/>
<dbReference type="PIRSF" id="PIRSF006630">
    <property type="entry name" value="NADS_GAT"/>
    <property type="match status" value="1"/>
</dbReference>
<dbReference type="Proteomes" id="UP000272490">
    <property type="component" value="Unassembled WGS sequence"/>
</dbReference>
<evidence type="ECO:0000256" key="6">
    <source>
        <dbReference type="ARBA" id="ARBA00023027"/>
    </source>
</evidence>
<feature type="binding site" evidence="7">
    <location>
        <position position="602"/>
    </location>
    <ligand>
        <name>deamido-NAD(+)</name>
        <dbReference type="ChEBI" id="CHEBI:58437"/>
        <note>ligand shared between two neighboring subunits</note>
    </ligand>
</feature>
<dbReference type="AlphaFoldDB" id="A0A3P3QZP3"/>
<feature type="active site" description="For glutaminase activity" evidence="7">
    <location>
        <position position="115"/>
    </location>
</feature>
<feature type="binding site" evidence="7">
    <location>
        <position position="121"/>
    </location>
    <ligand>
        <name>L-glutamine</name>
        <dbReference type="ChEBI" id="CHEBI:58359"/>
    </ligand>
</feature>
<comment type="caution">
    <text evidence="11">The sequence shown here is derived from an EMBL/GenBank/DDBJ whole genome shotgun (WGS) entry which is preliminary data.</text>
</comment>
<dbReference type="EMBL" id="RRCO01000001">
    <property type="protein sequence ID" value="RRJ26682.1"/>
    <property type="molecule type" value="Genomic_DNA"/>
</dbReference>
<evidence type="ECO:0000256" key="9">
    <source>
        <dbReference type="RuleBase" id="RU003811"/>
    </source>
</evidence>
<accession>A0A3P3QZP3</accession>
<dbReference type="SUPFAM" id="SSF56317">
    <property type="entry name" value="Carbon-nitrogen hydrolase"/>
    <property type="match status" value="1"/>
</dbReference>
<dbReference type="RefSeq" id="WP_128673058.1">
    <property type="nucleotide sequence ID" value="NZ_RRCO01000001.1"/>
</dbReference>
<evidence type="ECO:0000256" key="5">
    <source>
        <dbReference type="ARBA" id="ARBA00022840"/>
    </source>
</evidence>
<keyword evidence="5 7" id="KW-0067">ATP-binding</keyword>
<feature type="binding site" evidence="7">
    <location>
        <position position="197"/>
    </location>
    <ligand>
        <name>L-glutamine</name>
        <dbReference type="ChEBI" id="CHEBI:58359"/>
    </ligand>
</feature>
<comment type="catalytic activity">
    <reaction evidence="7 8">
        <text>deamido-NAD(+) + L-glutamine + ATP + H2O = L-glutamate + AMP + diphosphate + NAD(+) + H(+)</text>
        <dbReference type="Rhea" id="RHEA:24384"/>
        <dbReference type="ChEBI" id="CHEBI:15377"/>
        <dbReference type="ChEBI" id="CHEBI:15378"/>
        <dbReference type="ChEBI" id="CHEBI:29985"/>
        <dbReference type="ChEBI" id="CHEBI:30616"/>
        <dbReference type="ChEBI" id="CHEBI:33019"/>
        <dbReference type="ChEBI" id="CHEBI:57540"/>
        <dbReference type="ChEBI" id="CHEBI:58359"/>
        <dbReference type="ChEBI" id="CHEBI:58437"/>
        <dbReference type="ChEBI" id="CHEBI:456215"/>
        <dbReference type="EC" id="6.3.5.1"/>
    </reaction>
</comment>
<comment type="function">
    <text evidence="7">Catalyzes the ATP-dependent amidation of deamido-NAD to form NAD. Uses L-glutamine as a nitrogen source.</text>
</comment>
<sequence>MRDGFIRVASVSPDIRVCDVDYNKESIKKAIGKEWENKSSIIVFPELCLTAYTCNDLFFQDSLISEAKKALKEIVDFTKGHKSVIFLGLPWDYKGKLYNVVAVISNGLMLGLINKINLPNYGEFYEERYFNKGFENSVWVDLFDDVIPMGSKILFECTNMPGLVLAGEICEDLWVADPPSIGHALAGANVIINASASNDIVGKKAYRDSLISNHSKKLICSYIYANAGEGESTQDLVFGGQGIIAENGKILAESTRFKNEAVRIEIDVNRLNLERRKQTTFKIREGKESDRKDYMVMEFELEDEELELERNFDPKPFVPDDMSKRNERCEEILTIQALGLKKRLMHIGAKNVILGISGGLDSTLALLVCAKTYDMLGLDKSGIKAVTMPGFGTTDRTYNNACELTKSFGATLEEISIVESIKRHFLDIGHDINVKDITYENAQARERTQILMDIANRDNGIVVGTGDLSELVLGWATYNGDHMSMYGVNASIPKTLVRHLVNYYADTTEDKKIANILYDILDTPVSPELLPPENGKIAQKTEDLVGPYELHDFFLYNALRFGFMPSKIYRMAKKAFKDLYDAEIILKWLKVFYSRFFSQQFKRSALPDGPKVGSIAISPRGDLRMPSDASKALWIKDLENIKTDR</sequence>
<evidence type="ECO:0000313" key="11">
    <source>
        <dbReference type="EMBL" id="RRJ26682.1"/>
    </source>
</evidence>
<dbReference type="InterPro" id="IPR003694">
    <property type="entry name" value="NAD_synthase"/>
</dbReference>
<evidence type="ECO:0000256" key="7">
    <source>
        <dbReference type="HAMAP-Rule" id="MF_02090"/>
    </source>
</evidence>
<comment type="similarity">
    <text evidence="2 7 8">In the C-terminal section; belongs to the NAD synthetase family.</text>
</comment>
<dbReference type="Gene3D" id="3.60.110.10">
    <property type="entry name" value="Carbon-nitrogen hydrolase"/>
    <property type="match status" value="1"/>
</dbReference>
<dbReference type="InterPro" id="IPR014729">
    <property type="entry name" value="Rossmann-like_a/b/a_fold"/>
</dbReference>
<dbReference type="InterPro" id="IPR003010">
    <property type="entry name" value="C-N_Hydrolase"/>
</dbReference>
<feature type="binding site" evidence="7">
    <location>
        <position position="441"/>
    </location>
    <ligand>
        <name>deamido-NAD(+)</name>
        <dbReference type="ChEBI" id="CHEBI:58437"/>
        <note>ligand shared between two neighboring subunits</note>
    </ligand>
</feature>
<keyword evidence="6 7" id="KW-0520">NAD</keyword>
<dbReference type="EC" id="6.3.5.1" evidence="7 8"/>
<keyword evidence="3 7" id="KW-0436">Ligase</keyword>
<name>A0A3P3QZP3_9FIRM</name>
<dbReference type="OrthoDB" id="9803818at2"/>
<feature type="binding site" evidence="7">
    <location>
        <begin position="475"/>
        <end position="478"/>
    </location>
    <ligand>
        <name>deamido-NAD(+)</name>
        <dbReference type="ChEBI" id="CHEBI:58437"/>
        <note>ligand shared between two neighboring subunits</note>
    </ligand>
</feature>
<keyword evidence="12" id="KW-1185">Reference proteome</keyword>
<dbReference type="PROSITE" id="PS50263">
    <property type="entry name" value="CN_HYDROLASE"/>
    <property type="match status" value="1"/>
</dbReference>
<dbReference type="UniPathway" id="UPA00253">
    <property type="reaction ID" value="UER00334"/>
</dbReference>
<dbReference type="InterPro" id="IPR036526">
    <property type="entry name" value="C-N_Hydrolase_sf"/>
</dbReference>
<dbReference type="Gene3D" id="1.10.10.1140">
    <property type="entry name" value="Glutamine-dependent NAD+ synthetase, C-terminal domain"/>
    <property type="match status" value="1"/>
</dbReference>
<feature type="active site" description="Proton acceptor; for glutaminase activity" evidence="7">
    <location>
        <position position="46"/>
    </location>
</feature>
<dbReference type="NCBIfam" id="TIGR00552">
    <property type="entry name" value="nadE"/>
    <property type="match status" value="1"/>
</dbReference>
<protein>
    <recommendedName>
        <fullName evidence="7 8">Glutamine-dependent NAD(+) synthetase</fullName>
        <ecNumber evidence="7 8">6.3.5.1</ecNumber>
    </recommendedName>
    <alternativeName>
        <fullName evidence="7 8">NAD(+) synthase [glutamine-hydrolyzing]</fullName>
    </alternativeName>
</protein>
<feature type="domain" description="CN hydrolase" evidence="10">
    <location>
        <begin position="6"/>
        <end position="268"/>
    </location>
</feature>
<dbReference type="InterPro" id="IPR022310">
    <property type="entry name" value="NAD/GMP_synthase"/>
</dbReference>
<dbReference type="PANTHER" id="PTHR23090">
    <property type="entry name" value="NH 3 /GLUTAMINE-DEPENDENT NAD + SYNTHETASE"/>
    <property type="match status" value="1"/>
</dbReference>
<dbReference type="SUPFAM" id="SSF52402">
    <property type="entry name" value="Adenine nucleotide alpha hydrolases-like"/>
    <property type="match status" value="1"/>
</dbReference>
<dbReference type="InterPro" id="IPR041856">
    <property type="entry name" value="NAD+_synth_C"/>
</dbReference>
<feature type="binding site" evidence="7">
    <location>
        <position position="470"/>
    </location>
    <ligand>
        <name>deamido-NAD(+)</name>
        <dbReference type="ChEBI" id="CHEBI:58437"/>
        <note>ligand shared between two neighboring subunits</note>
    </ligand>
</feature>
<comment type="similarity">
    <text evidence="9">Belongs to the NAD synthetase family.</text>
</comment>
<dbReference type="NCBIfam" id="NF002730">
    <property type="entry name" value="PRK02628.1"/>
    <property type="match status" value="1"/>
</dbReference>
<dbReference type="PANTHER" id="PTHR23090:SF9">
    <property type="entry name" value="GLUTAMINE-DEPENDENT NAD(+) SYNTHETASE"/>
    <property type="match status" value="1"/>
</dbReference>
<comment type="pathway">
    <text evidence="1 7 8">Cofactor biosynthesis; NAD(+) biosynthesis; NAD(+) from deamido-NAD(+) (L-Gln route): step 1/1.</text>
</comment>
<dbReference type="GO" id="GO:0003952">
    <property type="term" value="F:NAD+ synthase (glutamine-hydrolyzing) activity"/>
    <property type="evidence" value="ECO:0007669"/>
    <property type="project" value="UniProtKB-UniRule"/>
</dbReference>
<evidence type="ECO:0000256" key="8">
    <source>
        <dbReference type="PIRNR" id="PIRNR006630"/>
    </source>
</evidence>
<dbReference type="CDD" id="cd00553">
    <property type="entry name" value="NAD_synthase"/>
    <property type="match status" value="1"/>
</dbReference>
<evidence type="ECO:0000313" key="12">
    <source>
        <dbReference type="Proteomes" id="UP000272490"/>
    </source>
</evidence>
<dbReference type="CDD" id="cd07570">
    <property type="entry name" value="GAT_Gln-NAD-synth"/>
    <property type="match status" value="1"/>
</dbReference>
<dbReference type="HAMAP" id="MF_02090">
    <property type="entry name" value="NadE_glutamine_dep"/>
    <property type="match status" value="1"/>
</dbReference>
<evidence type="ECO:0000256" key="4">
    <source>
        <dbReference type="ARBA" id="ARBA00022741"/>
    </source>
</evidence>
<dbReference type="InterPro" id="IPR014445">
    <property type="entry name" value="Gln-dep_NAD_synthase"/>
</dbReference>
<dbReference type="GO" id="GO:0005737">
    <property type="term" value="C:cytoplasm"/>
    <property type="evidence" value="ECO:0007669"/>
    <property type="project" value="InterPro"/>
</dbReference>
<keyword evidence="4 7" id="KW-0547">Nucleotide-binding</keyword>
<feature type="binding site" evidence="7">
    <location>
        <begin position="355"/>
        <end position="362"/>
    </location>
    <ligand>
        <name>ATP</name>
        <dbReference type="ChEBI" id="CHEBI:30616"/>
    </ligand>
</feature>
<feature type="active site" description="Nucleophile; for glutaminase activity" evidence="7">
    <location>
        <position position="170"/>
    </location>
</feature>
<reference evidence="11 12" key="1">
    <citation type="submission" date="2018-11" db="EMBL/GenBank/DDBJ databases">
        <title>Genome sequencing of Lachnoanaerobaculum sp. KCOM 2030 (= ChDC B114).</title>
        <authorList>
            <person name="Kook J.-K."/>
            <person name="Park S.-N."/>
            <person name="Lim Y.K."/>
        </authorList>
    </citation>
    <scope>NUCLEOTIDE SEQUENCE [LARGE SCALE GENOMIC DNA]</scope>
    <source>
        <strain evidence="11 12">KCOM 2030</strain>
    </source>
</reference>
<feature type="binding site" evidence="7">
    <location>
        <position position="465"/>
    </location>
    <ligand>
        <name>ATP</name>
        <dbReference type="ChEBI" id="CHEBI:30616"/>
    </ligand>
</feature>
<dbReference type="Pfam" id="PF02540">
    <property type="entry name" value="NAD_synthase"/>
    <property type="match status" value="1"/>
</dbReference>
<feature type="binding site" evidence="7">
    <location>
        <position position="203"/>
    </location>
    <ligand>
        <name>L-glutamine</name>
        <dbReference type="ChEBI" id="CHEBI:58359"/>
    </ligand>
</feature>
<dbReference type="GO" id="GO:0008795">
    <property type="term" value="F:NAD+ synthase activity"/>
    <property type="evidence" value="ECO:0007669"/>
    <property type="project" value="UniProtKB-UniRule"/>
</dbReference>
<dbReference type="GO" id="GO:0009435">
    <property type="term" value="P:NAD+ biosynthetic process"/>
    <property type="evidence" value="ECO:0007669"/>
    <property type="project" value="UniProtKB-UniRule"/>
</dbReference>
<evidence type="ECO:0000256" key="3">
    <source>
        <dbReference type="ARBA" id="ARBA00022598"/>
    </source>
</evidence>